<dbReference type="STRING" id="521013.SAMN04488567_1209"/>
<accession>A0A1G7B210</accession>
<dbReference type="Proteomes" id="UP000198922">
    <property type="component" value="Unassembled WGS sequence"/>
</dbReference>
<evidence type="ECO:0000256" key="1">
    <source>
        <dbReference type="SAM" id="SignalP"/>
    </source>
</evidence>
<keyword evidence="3" id="KW-1185">Reference proteome</keyword>
<sequence>MTIAKFAPSLAARAACAAAPPAGSGAITTVSLSLYRFAPGPPRLWAFWMMAEARLRLWRTPGLRFWKLCGGGTRGGFTPIPNMEICAILAVWPDTAAAARGTESGVFARYAARADENWTVFMQPLSTRGRWARREPFAAGADPGRGPLAVLTRASLRPRALPRFWGHVPGVDARIAGNPDVLFRIGIGEVPFLHQVTFSIWPDAAAMIRFARGDAAHAGAVQAVRAGGWFREELYARLRVVGARGSWGGTAPLATGEVAA</sequence>
<dbReference type="GO" id="GO:0004497">
    <property type="term" value="F:monooxygenase activity"/>
    <property type="evidence" value="ECO:0007669"/>
    <property type="project" value="UniProtKB-KW"/>
</dbReference>
<keyword evidence="2" id="KW-0560">Oxidoreductase</keyword>
<gene>
    <name evidence="2" type="ORF">SAMN04488567_1209</name>
</gene>
<dbReference type="NCBIfam" id="NF045923">
    <property type="entry name" value="SpheroidMoxCrtARhod"/>
    <property type="match status" value="1"/>
</dbReference>
<dbReference type="AlphaFoldDB" id="A0A1G7B210"/>
<keyword evidence="2" id="KW-0503">Monooxygenase</keyword>
<feature type="chain" id="PRO_5011585757" evidence="1">
    <location>
        <begin position="18"/>
        <end position="260"/>
    </location>
</feature>
<feature type="signal peptide" evidence="1">
    <location>
        <begin position="1"/>
        <end position="17"/>
    </location>
</feature>
<dbReference type="InterPro" id="IPR049574">
    <property type="entry name" value="CrtA-like"/>
</dbReference>
<keyword evidence="1" id="KW-0732">Signal</keyword>
<name>A0A1G7B210_9RHOB</name>
<dbReference type="CDD" id="cd21650">
    <property type="entry name" value="CrtA-like"/>
    <property type="match status" value="1"/>
</dbReference>
<evidence type="ECO:0000313" key="3">
    <source>
        <dbReference type="Proteomes" id="UP000198922"/>
    </source>
</evidence>
<proteinExistence type="predicted"/>
<reference evidence="3" key="1">
    <citation type="submission" date="2016-10" db="EMBL/GenBank/DDBJ databases">
        <authorList>
            <person name="Varghese N."/>
            <person name="Submissions S."/>
        </authorList>
    </citation>
    <scope>NUCLEOTIDE SEQUENCE [LARGE SCALE GENOMIC DNA]</scope>
    <source>
        <strain evidence="3">DSM 21424</strain>
    </source>
</reference>
<dbReference type="RefSeq" id="WP_423222111.1">
    <property type="nucleotide sequence ID" value="NZ_FNAT01000001.1"/>
</dbReference>
<dbReference type="EMBL" id="FNAT01000001">
    <property type="protein sequence ID" value="SDE20982.1"/>
    <property type="molecule type" value="Genomic_DNA"/>
</dbReference>
<evidence type="ECO:0000313" key="2">
    <source>
        <dbReference type="EMBL" id="SDE20982.1"/>
    </source>
</evidence>
<organism evidence="2 3">
    <name type="scientific">Limimaricola pyoseonensis</name>
    <dbReference type="NCBI Taxonomy" id="521013"/>
    <lineage>
        <taxon>Bacteria</taxon>
        <taxon>Pseudomonadati</taxon>
        <taxon>Pseudomonadota</taxon>
        <taxon>Alphaproteobacteria</taxon>
        <taxon>Rhodobacterales</taxon>
        <taxon>Paracoccaceae</taxon>
        <taxon>Limimaricola</taxon>
    </lineage>
</organism>
<protein>
    <submittedName>
        <fullName evidence="2">Spheroidene monooxygenase</fullName>
    </submittedName>
</protein>